<dbReference type="NCBIfam" id="NF000756">
    <property type="entry name" value="PRK00047.1"/>
    <property type="match status" value="1"/>
</dbReference>
<dbReference type="InterPro" id="IPR005999">
    <property type="entry name" value="Glycerol_kin"/>
</dbReference>
<feature type="binding site" evidence="9">
    <location>
        <position position="263"/>
    </location>
    <ligand>
        <name>ATP</name>
        <dbReference type="ChEBI" id="CHEBI:30616"/>
    </ligand>
</feature>
<dbReference type="PANTHER" id="PTHR10196">
    <property type="entry name" value="SUGAR KINASE"/>
    <property type="match status" value="1"/>
</dbReference>
<feature type="binding site" evidence="9">
    <location>
        <position position="11"/>
    </location>
    <ligand>
        <name>ATP</name>
        <dbReference type="ChEBI" id="CHEBI:30616"/>
    </ligand>
</feature>
<dbReference type="RefSeq" id="WP_147144796.1">
    <property type="nucleotide sequence ID" value="NZ_BJXN01000001.1"/>
</dbReference>
<keyword evidence="6 9" id="KW-0319">Glycerol metabolism</keyword>
<dbReference type="GO" id="GO:0006072">
    <property type="term" value="P:glycerol-3-phosphate metabolic process"/>
    <property type="evidence" value="ECO:0007669"/>
    <property type="project" value="InterPro"/>
</dbReference>
<dbReference type="OrthoDB" id="9805576at2"/>
<feature type="binding site" evidence="9">
    <location>
        <position position="406"/>
    </location>
    <ligand>
        <name>ADP</name>
        <dbReference type="ChEBI" id="CHEBI:456216"/>
    </ligand>
</feature>
<keyword evidence="5 9" id="KW-0418">Kinase</keyword>
<evidence type="ECO:0000259" key="12">
    <source>
        <dbReference type="Pfam" id="PF02782"/>
    </source>
</evidence>
<sequence>MAYLLALDQGTTSSRAIVFDLSGRIVALAQEPFEQHFPHPGWVEHDPMEIWHTQLATARAALEQAGLTAGDLAAVGITNQRETVVLWERSSGRPVSRAIVWQDRRTAELTDRMKREGLEAQLRAKTGLVLDPYFSASKLAWLLEDPGLRRRAEAGELAFGTIDSWLIWNLTGGRVHATDVSNASRTLLFDIHTGQWDDALLGLFRVPRAVLPEVHPSVGDFGSTDPGWLGGSVPIRGVLGDQQAALFGQACFSAGMAKNTYGTGAFLVMNTGTEPRRGEGVLTTVAWRVRDEPLHYALEGSIFVAGAAVQWLRDGLGLIKESHEIEALAASVASSEGVYFVPALTGLGSPYWDPHARGLLVGLTRGSGRAHIARATLEAIALQVYDAVHAMETAGVHLQTLRADGGAAANDLLLQIQADLLGRAVERPRVTETTALGAAMAAAVGADLADLPTLARAWQSDRRFEPAGDPEERARLIAGWHEAVARARGWAEGAGA</sequence>
<evidence type="ECO:0000259" key="11">
    <source>
        <dbReference type="Pfam" id="PF00370"/>
    </source>
</evidence>
<protein>
    <recommendedName>
        <fullName evidence="9">Glycerol kinase</fullName>
        <ecNumber evidence="9">2.7.1.30</ecNumber>
    </recommendedName>
    <alternativeName>
        <fullName evidence="9">ATP:glycerol 3-phosphotransferase</fullName>
    </alternativeName>
    <alternativeName>
        <fullName evidence="9">Glycerokinase</fullName>
        <shortName evidence="9">GK</shortName>
    </alternativeName>
</protein>
<dbReference type="GO" id="GO:0005524">
    <property type="term" value="F:ATP binding"/>
    <property type="evidence" value="ECO:0007669"/>
    <property type="project" value="UniProtKB-UniRule"/>
</dbReference>
<feature type="binding site" evidence="9">
    <location>
        <position position="133"/>
    </location>
    <ligand>
        <name>glycerol</name>
        <dbReference type="ChEBI" id="CHEBI:17754"/>
    </ligand>
</feature>
<evidence type="ECO:0000256" key="5">
    <source>
        <dbReference type="ARBA" id="ARBA00022777"/>
    </source>
</evidence>
<feature type="binding site" evidence="9">
    <location>
        <position position="133"/>
    </location>
    <ligand>
        <name>sn-glycerol 3-phosphate</name>
        <dbReference type="ChEBI" id="CHEBI:57597"/>
    </ligand>
</feature>
<comment type="similarity">
    <text evidence="2 9 10">Belongs to the FGGY kinase family.</text>
</comment>
<dbReference type="AlphaFoldDB" id="A0A511RI79"/>
<feature type="binding site" evidence="9">
    <location>
        <position position="306"/>
    </location>
    <ligand>
        <name>ATP</name>
        <dbReference type="ChEBI" id="CHEBI:30616"/>
    </ligand>
</feature>
<evidence type="ECO:0000256" key="9">
    <source>
        <dbReference type="HAMAP-Rule" id="MF_00186"/>
    </source>
</evidence>
<comment type="catalytic activity">
    <reaction evidence="8 9">
        <text>glycerol + ATP = sn-glycerol 3-phosphate + ADP + H(+)</text>
        <dbReference type="Rhea" id="RHEA:21644"/>
        <dbReference type="ChEBI" id="CHEBI:15378"/>
        <dbReference type="ChEBI" id="CHEBI:17754"/>
        <dbReference type="ChEBI" id="CHEBI:30616"/>
        <dbReference type="ChEBI" id="CHEBI:57597"/>
        <dbReference type="ChEBI" id="CHEBI:456216"/>
        <dbReference type="EC" id="2.7.1.30"/>
    </reaction>
</comment>
<dbReference type="InterPro" id="IPR018485">
    <property type="entry name" value="FGGY_C"/>
</dbReference>
<feature type="binding site" evidence="9">
    <location>
        <position position="241"/>
    </location>
    <ligand>
        <name>sn-glycerol 3-phosphate</name>
        <dbReference type="ChEBI" id="CHEBI:57597"/>
    </ligand>
</feature>
<dbReference type="EMBL" id="BJXN01000001">
    <property type="protein sequence ID" value="GEM88662.1"/>
    <property type="molecule type" value="Genomic_DNA"/>
</dbReference>
<keyword evidence="3 9" id="KW-0808">Transferase</keyword>
<dbReference type="GO" id="GO:0019563">
    <property type="term" value="P:glycerol catabolic process"/>
    <property type="evidence" value="ECO:0007669"/>
    <property type="project" value="UniProtKB-UniRule"/>
</dbReference>
<dbReference type="GO" id="GO:0005829">
    <property type="term" value="C:cytosol"/>
    <property type="evidence" value="ECO:0007669"/>
    <property type="project" value="TreeGrafter"/>
</dbReference>
<evidence type="ECO:0000256" key="2">
    <source>
        <dbReference type="ARBA" id="ARBA00009156"/>
    </source>
</evidence>
<dbReference type="Pfam" id="PF00370">
    <property type="entry name" value="FGGY_N"/>
    <property type="match status" value="1"/>
</dbReference>
<dbReference type="InterPro" id="IPR043129">
    <property type="entry name" value="ATPase_NBD"/>
</dbReference>
<dbReference type="Pfam" id="PF02782">
    <property type="entry name" value="FGGY_C"/>
    <property type="match status" value="1"/>
</dbReference>
<feature type="binding site" evidence="9">
    <location>
        <position position="12"/>
    </location>
    <ligand>
        <name>ATP</name>
        <dbReference type="ChEBI" id="CHEBI:30616"/>
    </ligand>
</feature>
<dbReference type="EC" id="2.7.1.30" evidence="9"/>
<feature type="binding site" evidence="9">
    <location>
        <position position="82"/>
    </location>
    <ligand>
        <name>glycerol</name>
        <dbReference type="ChEBI" id="CHEBI:17754"/>
    </ligand>
</feature>
<feature type="binding site" evidence="9">
    <location>
        <position position="11"/>
    </location>
    <ligand>
        <name>sn-glycerol 3-phosphate</name>
        <dbReference type="ChEBI" id="CHEBI:57597"/>
    </ligand>
</feature>
<evidence type="ECO:0000256" key="10">
    <source>
        <dbReference type="RuleBase" id="RU003733"/>
    </source>
</evidence>
<dbReference type="SUPFAM" id="SSF53067">
    <property type="entry name" value="Actin-like ATPase domain"/>
    <property type="match status" value="2"/>
</dbReference>
<feature type="binding site" evidence="9">
    <location>
        <position position="82"/>
    </location>
    <ligand>
        <name>sn-glycerol 3-phosphate</name>
        <dbReference type="ChEBI" id="CHEBI:57597"/>
    </ligand>
</feature>
<evidence type="ECO:0000256" key="1">
    <source>
        <dbReference type="ARBA" id="ARBA00005190"/>
    </source>
</evidence>
<feature type="binding site" evidence="9">
    <location>
        <position position="306"/>
    </location>
    <ligand>
        <name>ADP</name>
        <dbReference type="ChEBI" id="CHEBI:456216"/>
    </ligand>
</feature>
<feature type="binding site" evidence="9">
    <location>
        <position position="81"/>
    </location>
    <ligand>
        <name>glycerol</name>
        <dbReference type="ChEBI" id="CHEBI:17754"/>
    </ligand>
</feature>
<feature type="binding site" evidence="9">
    <location>
        <position position="406"/>
    </location>
    <ligand>
        <name>ATP</name>
        <dbReference type="ChEBI" id="CHEBI:30616"/>
    </ligand>
</feature>
<comment type="caution">
    <text evidence="13">The sequence shown here is derived from an EMBL/GenBank/DDBJ whole genome shotgun (WGS) entry which is preliminary data.</text>
</comment>
<organism evidence="13 14">
    <name type="scientific">Oceanithermus desulfurans NBRC 100063</name>
    <dbReference type="NCBI Taxonomy" id="1227550"/>
    <lineage>
        <taxon>Bacteria</taxon>
        <taxon>Thermotogati</taxon>
        <taxon>Deinococcota</taxon>
        <taxon>Deinococci</taxon>
        <taxon>Thermales</taxon>
        <taxon>Thermaceae</taxon>
        <taxon>Oceanithermus</taxon>
    </lineage>
</organism>
<feature type="binding site" evidence="9">
    <location>
        <position position="410"/>
    </location>
    <ligand>
        <name>ADP</name>
        <dbReference type="ChEBI" id="CHEBI:456216"/>
    </ligand>
</feature>
<dbReference type="Proteomes" id="UP000321827">
    <property type="component" value="Unassembled WGS sequence"/>
</dbReference>
<feature type="domain" description="Carbohydrate kinase FGGY C-terminal" evidence="12">
    <location>
        <begin position="258"/>
        <end position="445"/>
    </location>
</feature>
<dbReference type="Gene3D" id="3.30.420.40">
    <property type="match status" value="2"/>
</dbReference>
<feature type="binding site" evidence="9">
    <location>
        <position position="263"/>
    </location>
    <ligand>
        <name>ADP</name>
        <dbReference type="ChEBI" id="CHEBI:456216"/>
    </ligand>
</feature>
<dbReference type="PIRSF" id="PIRSF000538">
    <property type="entry name" value="GlpK"/>
    <property type="match status" value="1"/>
</dbReference>
<accession>A0A511RI79</accession>
<dbReference type="HAMAP" id="MF_00186">
    <property type="entry name" value="Glycerol_kin"/>
    <property type="match status" value="1"/>
</dbReference>
<feature type="binding site" evidence="9">
    <location>
        <position position="241"/>
    </location>
    <ligand>
        <name>glycerol</name>
        <dbReference type="ChEBI" id="CHEBI:17754"/>
    </ligand>
</feature>
<feature type="binding site" evidence="9">
    <location>
        <position position="81"/>
    </location>
    <ligand>
        <name>sn-glycerol 3-phosphate</name>
        <dbReference type="ChEBI" id="CHEBI:57597"/>
    </ligand>
</feature>
<dbReference type="NCBIfam" id="TIGR01311">
    <property type="entry name" value="glycerol_kin"/>
    <property type="match status" value="1"/>
</dbReference>
<evidence type="ECO:0000256" key="3">
    <source>
        <dbReference type="ARBA" id="ARBA00022679"/>
    </source>
</evidence>
<evidence type="ECO:0000256" key="4">
    <source>
        <dbReference type="ARBA" id="ARBA00022741"/>
    </source>
</evidence>
<dbReference type="InterPro" id="IPR018484">
    <property type="entry name" value="FGGY_N"/>
</dbReference>
<evidence type="ECO:0000313" key="14">
    <source>
        <dbReference type="Proteomes" id="UP000321827"/>
    </source>
</evidence>
<evidence type="ECO:0000256" key="7">
    <source>
        <dbReference type="ARBA" id="ARBA00022840"/>
    </source>
</evidence>
<dbReference type="InterPro" id="IPR018483">
    <property type="entry name" value="Carb_kinase_FGGY_CS"/>
</dbReference>
<name>A0A511RI79_9DEIN</name>
<feature type="binding site" evidence="9">
    <location>
        <position position="310"/>
    </location>
    <ligand>
        <name>ATP</name>
        <dbReference type="ChEBI" id="CHEBI:30616"/>
    </ligand>
</feature>
<gene>
    <name evidence="9 13" type="primary">glpK</name>
    <name evidence="13" type="ORF">ODE01S_00960</name>
</gene>
<dbReference type="InterPro" id="IPR000577">
    <property type="entry name" value="Carb_kinase_FGGY"/>
</dbReference>
<keyword evidence="4 9" id="KW-0547">Nucleotide-binding</keyword>
<evidence type="ECO:0000313" key="13">
    <source>
        <dbReference type="EMBL" id="GEM88662.1"/>
    </source>
</evidence>
<comment type="activity regulation">
    <text evidence="9">Inhibited by fructose 1,6-bisphosphate (FBP).</text>
</comment>
<dbReference type="CDD" id="cd07786">
    <property type="entry name" value="FGGY_EcGK_like"/>
    <property type="match status" value="1"/>
</dbReference>
<evidence type="ECO:0000256" key="8">
    <source>
        <dbReference type="ARBA" id="ARBA00052101"/>
    </source>
</evidence>
<dbReference type="GO" id="GO:0004370">
    <property type="term" value="F:glycerol kinase activity"/>
    <property type="evidence" value="ECO:0007669"/>
    <property type="project" value="UniProtKB-UniRule"/>
</dbReference>
<comment type="pathway">
    <text evidence="1 9">Polyol metabolism; glycerol degradation via glycerol kinase pathway; sn-glycerol 3-phosphate from glycerol: step 1/1.</text>
</comment>
<reference evidence="13 14" key="1">
    <citation type="submission" date="2019-07" db="EMBL/GenBank/DDBJ databases">
        <title>Whole genome shotgun sequence of Oceanithermus desulfurans NBRC 100063.</title>
        <authorList>
            <person name="Hosoyama A."/>
            <person name="Uohara A."/>
            <person name="Ohji S."/>
            <person name="Ichikawa N."/>
        </authorList>
    </citation>
    <scope>NUCLEOTIDE SEQUENCE [LARGE SCALE GENOMIC DNA]</scope>
    <source>
        <strain evidence="13 14">NBRC 100063</strain>
    </source>
</reference>
<feature type="binding site" evidence="9">
    <location>
        <position position="11"/>
    </location>
    <ligand>
        <name>ADP</name>
        <dbReference type="ChEBI" id="CHEBI:456216"/>
    </ligand>
</feature>
<dbReference type="FunFam" id="3.30.420.40:FF:000008">
    <property type="entry name" value="Glycerol kinase"/>
    <property type="match status" value="1"/>
</dbReference>
<dbReference type="PANTHER" id="PTHR10196:SF69">
    <property type="entry name" value="GLYCEROL KINASE"/>
    <property type="match status" value="1"/>
</dbReference>
<keyword evidence="7 9" id="KW-0067">ATP-binding</keyword>
<feature type="binding site" evidence="9">
    <location>
        <position position="13"/>
    </location>
    <ligand>
        <name>ATP</name>
        <dbReference type="ChEBI" id="CHEBI:30616"/>
    </ligand>
</feature>
<dbReference type="PROSITE" id="PS00445">
    <property type="entry name" value="FGGY_KINASES_2"/>
    <property type="match status" value="1"/>
</dbReference>
<feature type="binding site" evidence="9">
    <location>
        <position position="242"/>
    </location>
    <ligand>
        <name>glycerol</name>
        <dbReference type="ChEBI" id="CHEBI:17754"/>
    </ligand>
</feature>
<proteinExistence type="inferred from homology"/>
<evidence type="ECO:0000256" key="6">
    <source>
        <dbReference type="ARBA" id="ARBA00022798"/>
    </source>
</evidence>
<dbReference type="UniPathway" id="UPA00618">
    <property type="reaction ID" value="UER00672"/>
</dbReference>
<comment type="function">
    <text evidence="9">Key enzyme in the regulation of glycerol uptake and metabolism. Catalyzes the phosphorylation of glycerol to yield sn-glycerol 3-phosphate.</text>
</comment>
<dbReference type="FunFam" id="3.30.420.40:FF:000007">
    <property type="entry name" value="Glycerol kinase"/>
    <property type="match status" value="1"/>
</dbReference>
<feature type="domain" description="Carbohydrate kinase FGGY N-terminal" evidence="11">
    <location>
        <begin position="3"/>
        <end position="248"/>
    </location>
</feature>
<feature type="binding site" evidence="9">
    <location>
        <position position="15"/>
    </location>
    <ligand>
        <name>ADP</name>
        <dbReference type="ChEBI" id="CHEBI:456216"/>
    </ligand>
</feature>